<dbReference type="GO" id="GO:0008410">
    <property type="term" value="F:CoA-transferase activity"/>
    <property type="evidence" value="ECO:0007669"/>
    <property type="project" value="TreeGrafter"/>
</dbReference>
<dbReference type="AlphaFoldDB" id="A0A7X6MUP1"/>
<accession>A0A7X6MUP1</accession>
<reference evidence="2 3" key="1">
    <citation type="submission" date="2020-04" db="EMBL/GenBank/DDBJ databases">
        <title>MicrobeNet Type strains.</title>
        <authorList>
            <person name="Nicholson A.C."/>
        </authorList>
    </citation>
    <scope>NUCLEOTIDE SEQUENCE [LARGE SCALE GENOMIC DNA]</scope>
    <source>
        <strain evidence="2 3">ATCC 700731</strain>
    </source>
</reference>
<dbReference type="InterPro" id="IPR023606">
    <property type="entry name" value="CoA-Trfase_III_dom_1_sf"/>
</dbReference>
<dbReference type="PANTHER" id="PTHR48207">
    <property type="entry name" value="SUCCINATE--HYDROXYMETHYLGLUTARATE COA-TRANSFERASE"/>
    <property type="match status" value="1"/>
</dbReference>
<sequence>MTTGGPLAGIRIIEVGVMLAGPYATMMLADLGAEVIKVEPPGGEISRQVSDSYFASLNRGKRSICIDLASEAGQAKLAELAADSHALLVNMKPSVIRRLGLTYENLRRFNPKIVCVAMTGFGLDGGDDPAFDYVIQAATGVAAMTGDPDGPPTLPGYSSADNSTGLTAALGLLAMIVSGNGGQVDVSLRDVMLSQLNYRASAYLNDGAEPRRHPFGAHSYYVPAQLFPTADGYLALFITHDGFWKSFAGEAGVDGFETMAERAARRDEVLDVVTAALATDTAAGWESRLKPLGIPAAAVRTLPQALDATPEMLVSAGDFRLVGSPVHVAGYAPDYRPAPAFDEYAAAPLEGSAAPSSNAQSSS</sequence>
<evidence type="ECO:0000313" key="3">
    <source>
        <dbReference type="Proteomes" id="UP000518188"/>
    </source>
</evidence>
<evidence type="ECO:0000313" key="2">
    <source>
        <dbReference type="EMBL" id="NKZ14373.1"/>
    </source>
</evidence>
<dbReference type="Gene3D" id="3.30.1540.10">
    <property type="entry name" value="formyl-coa transferase, domain 3"/>
    <property type="match status" value="1"/>
</dbReference>
<dbReference type="Proteomes" id="UP000518188">
    <property type="component" value="Unassembled WGS sequence"/>
</dbReference>
<dbReference type="Gene3D" id="3.40.50.10540">
    <property type="entry name" value="Crotonobetainyl-coa:carnitine coa-transferase, domain 1"/>
    <property type="match status" value="1"/>
</dbReference>
<dbReference type="RefSeq" id="WP_044522192.1">
    <property type="nucleotide sequence ID" value="NZ_HG322953.1"/>
</dbReference>
<dbReference type="SUPFAM" id="SSF89796">
    <property type="entry name" value="CoA-transferase family III (CaiB/BaiF)"/>
    <property type="match status" value="1"/>
</dbReference>
<dbReference type="EMBL" id="JAAXPJ010000012">
    <property type="protein sequence ID" value="NKZ14373.1"/>
    <property type="molecule type" value="Genomic_DNA"/>
</dbReference>
<evidence type="ECO:0000256" key="1">
    <source>
        <dbReference type="ARBA" id="ARBA00022679"/>
    </source>
</evidence>
<dbReference type="Pfam" id="PF02515">
    <property type="entry name" value="CoA_transf_3"/>
    <property type="match status" value="1"/>
</dbReference>
<organism evidence="2 3">
    <name type="scientific">Mycolicibacterium septicum DSM 44393</name>
    <dbReference type="NCBI Taxonomy" id="1341646"/>
    <lineage>
        <taxon>Bacteria</taxon>
        <taxon>Bacillati</taxon>
        <taxon>Actinomycetota</taxon>
        <taxon>Actinomycetes</taxon>
        <taxon>Mycobacteriales</taxon>
        <taxon>Mycobacteriaceae</taxon>
        <taxon>Mycolicibacterium</taxon>
    </lineage>
</organism>
<dbReference type="InterPro" id="IPR050483">
    <property type="entry name" value="CoA-transferase_III_domain"/>
</dbReference>
<keyword evidence="1 2" id="KW-0808">Transferase</keyword>
<name>A0A7X6MUP1_9MYCO</name>
<dbReference type="InterPro" id="IPR003673">
    <property type="entry name" value="CoA-Trfase_fam_III"/>
</dbReference>
<dbReference type="InterPro" id="IPR044855">
    <property type="entry name" value="CoA-Trfase_III_dom3_sf"/>
</dbReference>
<gene>
    <name evidence="2" type="ORF">HGA11_25655</name>
</gene>
<dbReference type="PANTHER" id="PTHR48207:SF3">
    <property type="entry name" value="SUCCINATE--HYDROXYMETHYLGLUTARATE COA-TRANSFERASE"/>
    <property type="match status" value="1"/>
</dbReference>
<protein>
    <submittedName>
        <fullName evidence="2">CoA transferase</fullName>
    </submittedName>
</protein>
<comment type="caution">
    <text evidence="2">The sequence shown here is derived from an EMBL/GenBank/DDBJ whole genome shotgun (WGS) entry which is preliminary data.</text>
</comment>
<proteinExistence type="predicted"/>